<dbReference type="AlphaFoldDB" id="A0AAD3Y3S3"/>
<organism evidence="1 2">
    <name type="scientific">Nepenthes gracilis</name>
    <name type="common">Slender pitcher plant</name>
    <dbReference type="NCBI Taxonomy" id="150966"/>
    <lineage>
        <taxon>Eukaryota</taxon>
        <taxon>Viridiplantae</taxon>
        <taxon>Streptophyta</taxon>
        <taxon>Embryophyta</taxon>
        <taxon>Tracheophyta</taxon>
        <taxon>Spermatophyta</taxon>
        <taxon>Magnoliopsida</taxon>
        <taxon>eudicotyledons</taxon>
        <taxon>Gunneridae</taxon>
        <taxon>Pentapetalae</taxon>
        <taxon>Caryophyllales</taxon>
        <taxon>Nepenthaceae</taxon>
        <taxon>Nepenthes</taxon>
    </lineage>
</organism>
<name>A0AAD3Y3S3_NEPGR</name>
<comment type="caution">
    <text evidence="1">The sequence shown here is derived from an EMBL/GenBank/DDBJ whole genome shotgun (WGS) entry which is preliminary data.</text>
</comment>
<gene>
    <name evidence="1" type="ORF">Nepgr_030295</name>
</gene>
<protein>
    <submittedName>
        <fullName evidence="1">Uncharacterized protein</fullName>
    </submittedName>
</protein>
<dbReference type="EMBL" id="BSYO01000034">
    <property type="protein sequence ID" value="GMH28452.1"/>
    <property type="molecule type" value="Genomic_DNA"/>
</dbReference>
<keyword evidence="2" id="KW-1185">Reference proteome</keyword>
<reference evidence="1" key="1">
    <citation type="submission" date="2023-05" db="EMBL/GenBank/DDBJ databases">
        <title>Nepenthes gracilis genome sequencing.</title>
        <authorList>
            <person name="Fukushima K."/>
        </authorList>
    </citation>
    <scope>NUCLEOTIDE SEQUENCE</scope>
    <source>
        <strain evidence="1">SING2019-196</strain>
    </source>
</reference>
<evidence type="ECO:0000313" key="1">
    <source>
        <dbReference type="EMBL" id="GMH28452.1"/>
    </source>
</evidence>
<evidence type="ECO:0000313" key="2">
    <source>
        <dbReference type="Proteomes" id="UP001279734"/>
    </source>
</evidence>
<sequence>MQVFHSPLATKALTDNQAHWLADPIHMGALHNCDVEEKLGYDTLLSCRYEGIPALPRGSRENWRGGYRLGYLLPQLSCIV</sequence>
<accession>A0AAD3Y3S3</accession>
<dbReference type="Proteomes" id="UP001279734">
    <property type="component" value="Unassembled WGS sequence"/>
</dbReference>
<proteinExistence type="predicted"/>